<dbReference type="InterPro" id="IPR004013">
    <property type="entry name" value="PHP_dom"/>
</dbReference>
<dbReference type="InterPro" id="IPR043519">
    <property type="entry name" value="NT_sf"/>
</dbReference>
<comment type="caution">
    <text evidence="10">The sequence shown here is derived from an EMBL/GenBank/DDBJ whole genome shotgun (WGS) entry which is preliminary data.</text>
</comment>
<keyword evidence="5" id="KW-0239">DNA-directed DNA polymerase</keyword>
<dbReference type="InterPro" id="IPR022311">
    <property type="entry name" value="PolX-like"/>
</dbReference>
<dbReference type="GO" id="GO:0006281">
    <property type="term" value="P:DNA repair"/>
    <property type="evidence" value="ECO:0007669"/>
    <property type="project" value="UniProtKB-KW"/>
</dbReference>
<dbReference type="SUPFAM" id="SSF81301">
    <property type="entry name" value="Nucleotidyltransferase"/>
    <property type="match status" value="1"/>
</dbReference>
<dbReference type="GO" id="GO:0008270">
    <property type="term" value="F:zinc ion binding"/>
    <property type="evidence" value="ECO:0007669"/>
    <property type="project" value="TreeGrafter"/>
</dbReference>
<dbReference type="CDD" id="cd00141">
    <property type="entry name" value="NT_POLXc"/>
    <property type="match status" value="1"/>
</dbReference>
<dbReference type="InterPro" id="IPR002054">
    <property type="entry name" value="DNA-dir_DNA_pol_X"/>
</dbReference>
<dbReference type="InterPro" id="IPR037160">
    <property type="entry name" value="DNA_Pol_thumb_sf"/>
</dbReference>
<dbReference type="PIRSF" id="PIRSF005047">
    <property type="entry name" value="UCP005047_YshC"/>
    <property type="match status" value="1"/>
</dbReference>
<dbReference type="InterPro" id="IPR016195">
    <property type="entry name" value="Pol/histidinol_Pase-like"/>
</dbReference>
<evidence type="ECO:0000256" key="1">
    <source>
        <dbReference type="ARBA" id="ARBA00012417"/>
    </source>
</evidence>
<comment type="catalytic activity">
    <reaction evidence="7">
        <text>DNA(n) + a 2'-deoxyribonucleoside 5'-triphosphate = DNA(n+1) + diphosphate</text>
        <dbReference type="Rhea" id="RHEA:22508"/>
        <dbReference type="Rhea" id="RHEA-COMP:17339"/>
        <dbReference type="Rhea" id="RHEA-COMP:17340"/>
        <dbReference type="ChEBI" id="CHEBI:33019"/>
        <dbReference type="ChEBI" id="CHEBI:61560"/>
        <dbReference type="ChEBI" id="CHEBI:173112"/>
        <dbReference type="EC" id="2.7.7.7"/>
    </reaction>
</comment>
<dbReference type="SMART" id="SM00481">
    <property type="entry name" value="POLIIIAc"/>
    <property type="match status" value="1"/>
</dbReference>
<dbReference type="GO" id="GO:0003887">
    <property type="term" value="F:DNA-directed DNA polymerase activity"/>
    <property type="evidence" value="ECO:0007669"/>
    <property type="project" value="UniProtKB-KW"/>
</dbReference>
<evidence type="ECO:0000256" key="2">
    <source>
        <dbReference type="ARBA" id="ARBA00022679"/>
    </source>
</evidence>
<accession>A0A7W7ZDF1</accession>
<evidence type="ECO:0000259" key="9">
    <source>
        <dbReference type="SMART" id="SM00483"/>
    </source>
</evidence>
<evidence type="ECO:0000313" key="10">
    <source>
        <dbReference type="EMBL" id="MBB5057864.1"/>
    </source>
</evidence>
<keyword evidence="4" id="KW-0227">DNA damage</keyword>
<keyword evidence="11" id="KW-1185">Reference proteome</keyword>
<gene>
    <name evidence="10" type="ORF">HDF16_002570</name>
</gene>
<keyword evidence="2" id="KW-0808">Transferase</keyword>
<evidence type="ECO:0000256" key="3">
    <source>
        <dbReference type="ARBA" id="ARBA00022695"/>
    </source>
</evidence>
<dbReference type="RefSeq" id="WP_184217023.1">
    <property type="nucleotide sequence ID" value="NZ_JACHIP010000003.1"/>
</dbReference>
<reference evidence="10 11" key="1">
    <citation type="submission" date="2020-08" db="EMBL/GenBank/DDBJ databases">
        <title>Genomic Encyclopedia of Type Strains, Phase IV (KMG-V): Genome sequencing to study the core and pangenomes of soil and plant-associated prokaryotes.</title>
        <authorList>
            <person name="Whitman W."/>
        </authorList>
    </citation>
    <scope>NUCLEOTIDE SEQUENCE [LARGE SCALE GENOMIC DNA]</scope>
    <source>
        <strain evidence="10 11">M8UP14</strain>
    </source>
</reference>
<feature type="domain" description="DNA-directed DNA polymerase X" evidence="9">
    <location>
        <begin position="1"/>
        <end position="324"/>
    </location>
</feature>
<dbReference type="GO" id="GO:0003677">
    <property type="term" value="F:DNA binding"/>
    <property type="evidence" value="ECO:0007669"/>
    <property type="project" value="InterPro"/>
</dbReference>
<dbReference type="Gene3D" id="1.10.150.20">
    <property type="entry name" value="5' to 3' exonuclease, C-terminal subdomain"/>
    <property type="match status" value="1"/>
</dbReference>
<dbReference type="CDD" id="cd07436">
    <property type="entry name" value="PHP_PolX"/>
    <property type="match status" value="1"/>
</dbReference>
<dbReference type="GO" id="GO:0005829">
    <property type="term" value="C:cytosol"/>
    <property type="evidence" value="ECO:0007669"/>
    <property type="project" value="TreeGrafter"/>
</dbReference>
<dbReference type="Gene3D" id="1.10.150.110">
    <property type="entry name" value="DNA polymerase beta, N-terminal domain-like"/>
    <property type="match status" value="1"/>
</dbReference>
<dbReference type="PRINTS" id="PR00870">
    <property type="entry name" value="DNAPOLXBETA"/>
</dbReference>
<dbReference type="GO" id="GO:0042578">
    <property type="term" value="F:phosphoric ester hydrolase activity"/>
    <property type="evidence" value="ECO:0007669"/>
    <property type="project" value="TreeGrafter"/>
</dbReference>
<dbReference type="InterPro" id="IPR010996">
    <property type="entry name" value="HHH_MUS81"/>
</dbReference>
<evidence type="ECO:0000313" key="11">
    <source>
        <dbReference type="Proteomes" id="UP000540989"/>
    </source>
</evidence>
<dbReference type="EC" id="2.7.7.7" evidence="1"/>
<dbReference type="InterPro" id="IPR050243">
    <property type="entry name" value="PHP_phosphatase"/>
</dbReference>
<evidence type="ECO:0000256" key="4">
    <source>
        <dbReference type="ARBA" id="ARBA00022763"/>
    </source>
</evidence>
<dbReference type="Pfam" id="PF14520">
    <property type="entry name" value="HHH_5"/>
    <property type="match status" value="1"/>
</dbReference>
<evidence type="ECO:0000256" key="6">
    <source>
        <dbReference type="ARBA" id="ARBA00023204"/>
    </source>
</evidence>
<dbReference type="Pfam" id="PF14716">
    <property type="entry name" value="HHH_8"/>
    <property type="match status" value="1"/>
</dbReference>
<sequence length="583" mass="63903">MDNITIARLLDETAALLEIDAADPFRIRSYRRAAEAVEQQTTQLATLTGPDADPKALLAIAGIGKGMAANIRDLVATGSMPLRDELLAKYKPTMLELLRLPGMGPKTVALIWTALAVGDIDALEEAAKAGHLSTLPRMGEKFTLKLLKGIEDYRKNSGRFRIDDAEEHALRISALIREFPGIDQITPAGSLRRGRETVGDLDLLVTGPACEPGVVSAAVEHVASLPLIDKLLAKGQNKVSFTLRNNLQVDVRLLPRASYGAALQYFTGSKMHNVALRQRAIKRGLTLSEYALLRLEDNVIVAAASEEEIYRALDLDYIAPELRENSGELEAAANHSLPNLITLADIRGDLHMHTNATDGRDTIRQMAEAALARGLSYIAITDHSKHLAMTNGLDDARALAHVQRIREVDAEMDGRIRVLPGIEVDILADGALDLEDSTLSQMDIVVASIHSRFDQPIEETTARVLRAIDNPHVRILGHPTGRMLLKRDAYAINMDVVLQRAAELGVAVEHNAAPARADLNDLHLRLAKQHGCKIVVDTDAHATEELDRMWFGITQLRRAWLSAGDVLNTLPFDQFMAELRPKP</sequence>
<dbReference type="Gene3D" id="3.30.460.10">
    <property type="entry name" value="Beta Polymerase, domain 2"/>
    <property type="match status" value="1"/>
</dbReference>
<dbReference type="EMBL" id="JACHIP010000003">
    <property type="protein sequence ID" value="MBB5057864.1"/>
    <property type="molecule type" value="Genomic_DNA"/>
</dbReference>
<dbReference type="InterPro" id="IPR002008">
    <property type="entry name" value="DNA_pol_X_beta-like"/>
</dbReference>
<evidence type="ECO:0000259" key="8">
    <source>
        <dbReference type="SMART" id="SM00481"/>
    </source>
</evidence>
<dbReference type="InterPro" id="IPR027421">
    <property type="entry name" value="DNA_pol_lamdba_lyase_dom_sf"/>
</dbReference>
<name>A0A7W7ZDF1_9BACT</name>
<dbReference type="SUPFAM" id="SSF47802">
    <property type="entry name" value="DNA polymerase beta, N-terminal domain-like"/>
    <property type="match status" value="1"/>
</dbReference>
<evidence type="ECO:0000256" key="5">
    <source>
        <dbReference type="ARBA" id="ARBA00022932"/>
    </source>
</evidence>
<feature type="domain" description="Polymerase/histidinol phosphatase N-terminal" evidence="8">
    <location>
        <begin position="348"/>
        <end position="428"/>
    </location>
</feature>
<dbReference type="InterPro" id="IPR047967">
    <property type="entry name" value="PolX_PHP"/>
</dbReference>
<dbReference type="Gene3D" id="3.20.20.140">
    <property type="entry name" value="Metal-dependent hydrolases"/>
    <property type="match status" value="1"/>
</dbReference>
<dbReference type="InterPro" id="IPR022312">
    <property type="entry name" value="DNA_pol_X"/>
</dbReference>
<evidence type="ECO:0000256" key="7">
    <source>
        <dbReference type="ARBA" id="ARBA00049244"/>
    </source>
</evidence>
<keyword evidence="6" id="KW-0234">DNA repair</keyword>
<dbReference type="InterPro" id="IPR003141">
    <property type="entry name" value="Pol/His_phosphatase_N"/>
</dbReference>
<dbReference type="Gene3D" id="3.30.210.10">
    <property type="entry name" value="DNA polymerase, thumb domain"/>
    <property type="match status" value="1"/>
</dbReference>
<dbReference type="SMART" id="SM00483">
    <property type="entry name" value="POLXc"/>
    <property type="match status" value="1"/>
</dbReference>
<dbReference type="SUPFAM" id="SSF89550">
    <property type="entry name" value="PHP domain-like"/>
    <property type="match status" value="1"/>
</dbReference>
<dbReference type="InterPro" id="IPR029398">
    <property type="entry name" value="PolB_thumb"/>
</dbReference>
<dbReference type="Pfam" id="PF02811">
    <property type="entry name" value="PHP"/>
    <property type="match status" value="1"/>
</dbReference>
<dbReference type="PANTHER" id="PTHR36928:SF1">
    <property type="entry name" value="PHOSPHATASE YCDX-RELATED"/>
    <property type="match status" value="1"/>
</dbReference>
<protein>
    <recommendedName>
        <fullName evidence="1">DNA-directed DNA polymerase</fullName>
        <ecNumber evidence="1">2.7.7.7</ecNumber>
    </recommendedName>
</protein>
<dbReference type="PANTHER" id="PTHR36928">
    <property type="entry name" value="PHOSPHATASE YCDX-RELATED"/>
    <property type="match status" value="1"/>
</dbReference>
<proteinExistence type="predicted"/>
<dbReference type="AlphaFoldDB" id="A0A7W7ZDF1"/>
<dbReference type="Proteomes" id="UP000540989">
    <property type="component" value="Unassembled WGS sequence"/>
</dbReference>
<dbReference type="Pfam" id="PF14791">
    <property type="entry name" value="DNA_pol_B_thumb"/>
    <property type="match status" value="1"/>
</dbReference>
<keyword evidence="3" id="KW-0548">Nucleotidyltransferase</keyword>
<dbReference type="NCBIfam" id="NF006375">
    <property type="entry name" value="PRK08609.1"/>
    <property type="match status" value="1"/>
</dbReference>
<organism evidence="10 11">
    <name type="scientific">Granulicella aggregans</name>
    <dbReference type="NCBI Taxonomy" id="474949"/>
    <lineage>
        <taxon>Bacteria</taxon>
        <taxon>Pseudomonadati</taxon>
        <taxon>Acidobacteriota</taxon>
        <taxon>Terriglobia</taxon>
        <taxon>Terriglobales</taxon>
        <taxon>Acidobacteriaceae</taxon>
        <taxon>Granulicella</taxon>
    </lineage>
</organism>
<dbReference type="PRINTS" id="PR00869">
    <property type="entry name" value="DNAPOLX"/>
</dbReference>